<reference evidence="4" key="1">
    <citation type="submission" date="2022-11" db="EMBL/GenBank/DDBJ databases">
        <title>Genome Resource of Sclerotinia nivalis Strain SnTB1, a Plant Pathogen Isolated from American Ginseng.</title>
        <authorList>
            <person name="Fan S."/>
        </authorList>
    </citation>
    <scope>NUCLEOTIDE SEQUENCE</scope>
    <source>
        <strain evidence="4">SnTB1</strain>
    </source>
</reference>
<feature type="transmembrane region" description="Helical" evidence="2">
    <location>
        <begin position="90"/>
        <end position="111"/>
    </location>
</feature>
<feature type="region of interest" description="Disordered" evidence="1">
    <location>
        <begin position="248"/>
        <end position="271"/>
    </location>
</feature>
<dbReference type="Proteomes" id="UP001152300">
    <property type="component" value="Unassembled WGS sequence"/>
</dbReference>
<evidence type="ECO:0000259" key="3">
    <source>
        <dbReference type="Pfam" id="PF20684"/>
    </source>
</evidence>
<organism evidence="4 5">
    <name type="scientific">Sclerotinia nivalis</name>
    <dbReference type="NCBI Taxonomy" id="352851"/>
    <lineage>
        <taxon>Eukaryota</taxon>
        <taxon>Fungi</taxon>
        <taxon>Dikarya</taxon>
        <taxon>Ascomycota</taxon>
        <taxon>Pezizomycotina</taxon>
        <taxon>Leotiomycetes</taxon>
        <taxon>Helotiales</taxon>
        <taxon>Sclerotiniaceae</taxon>
        <taxon>Sclerotinia</taxon>
    </lineage>
</organism>
<feature type="transmembrane region" description="Helical" evidence="2">
    <location>
        <begin position="167"/>
        <end position="190"/>
    </location>
</feature>
<dbReference type="InterPro" id="IPR049326">
    <property type="entry name" value="Rhodopsin_dom_fungi"/>
</dbReference>
<proteinExistence type="predicted"/>
<dbReference type="AlphaFoldDB" id="A0A9X0ASK0"/>
<keyword evidence="2" id="KW-0812">Transmembrane</keyword>
<accession>A0A9X0ASK0</accession>
<dbReference type="PANTHER" id="PTHR39614">
    <property type="entry name" value="INTEGRAL MEMBRANE PROTEIN"/>
    <property type="match status" value="1"/>
</dbReference>
<keyword evidence="2" id="KW-1133">Transmembrane helix</keyword>
<evidence type="ECO:0000313" key="4">
    <source>
        <dbReference type="EMBL" id="KAJ8067688.1"/>
    </source>
</evidence>
<dbReference type="EMBL" id="JAPEIS010000003">
    <property type="protein sequence ID" value="KAJ8067688.1"/>
    <property type="molecule type" value="Genomic_DNA"/>
</dbReference>
<evidence type="ECO:0000313" key="5">
    <source>
        <dbReference type="Proteomes" id="UP001152300"/>
    </source>
</evidence>
<protein>
    <recommendedName>
        <fullName evidence="3">Rhodopsin domain-containing protein</fullName>
    </recommendedName>
</protein>
<name>A0A9X0ASK0_9HELO</name>
<keyword evidence="5" id="KW-1185">Reference proteome</keyword>
<feature type="transmembrane region" description="Helical" evidence="2">
    <location>
        <begin position="12"/>
        <end position="34"/>
    </location>
</feature>
<dbReference type="Pfam" id="PF20684">
    <property type="entry name" value="Fung_rhodopsin"/>
    <property type="match status" value="1"/>
</dbReference>
<dbReference type="PANTHER" id="PTHR39614:SF2">
    <property type="entry name" value="INTEGRAL MEMBRANE PROTEIN"/>
    <property type="match status" value="1"/>
</dbReference>
<comment type="caution">
    <text evidence="4">The sequence shown here is derived from an EMBL/GenBank/DDBJ whole genome shotgun (WGS) entry which is preliminary data.</text>
</comment>
<keyword evidence="2" id="KW-0472">Membrane</keyword>
<feature type="domain" description="Rhodopsin" evidence="3">
    <location>
        <begin position="18"/>
        <end position="229"/>
    </location>
</feature>
<feature type="transmembrane region" description="Helical" evidence="2">
    <location>
        <begin position="54"/>
        <end position="78"/>
    </location>
</feature>
<evidence type="ECO:0000256" key="1">
    <source>
        <dbReference type="SAM" id="MobiDB-lite"/>
    </source>
</evidence>
<evidence type="ECO:0000256" key="2">
    <source>
        <dbReference type="SAM" id="Phobius"/>
    </source>
</evidence>
<dbReference type="OrthoDB" id="3918601at2759"/>
<sequence length="317" mass="35207">MAVVTADNHGPLLNVAMWIVLVPMVIVALTKVYIKYDTLRKIQLDDYLGLLAMAQYVGNIMYILAVFMTKLSTLCSLVCLTREDSAKRRLIYRSIIWVGMWILISIIVVALQCQFPDPWLPRKGQCIDVGAFWTVNAVMDALTQVFIGLLPIYILRALKLEKSKKQLTILLFSPNLFTLPLLALRLVYLYDAIHSTNYTWDAFNLALVTNLYTSFAIILSCIPFSKSIVDSLIVSPLIITENTRGTIPDRLNNSERGNKSNTGGGSSHSLSGVAARTATIVNVPGGEARELNMYFNFADSQERMISGETISTASKGE</sequence>
<gene>
    <name evidence="4" type="ORF">OCU04_003294</name>
</gene>
<feature type="transmembrane region" description="Helical" evidence="2">
    <location>
        <begin position="131"/>
        <end position="155"/>
    </location>
</feature>
<feature type="transmembrane region" description="Helical" evidence="2">
    <location>
        <begin position="202"/>
        <end position="222"/>
    </location>
</feature>